<dbReference type="InterPro" id="IPR001647">
    <property type="entry name" value="HTH_TetR"/>
</dbReference>
<dbReference type="InterPro" id="IPR009057">
    <property type="entry name" value="Homeodomain-like_sf"/>
</dbReference>
<evidence type="ECO:0000256" key="4">
    <source>
        <dbReference type="PROSITE-ProRule" id="PRU00335"/>
    </source>
</evidence>
<dbReference type="RefSeq" id="WP_013152762.1">
    <property type="nucleotide sequence ID" value="NC_014210.1"/>
</dbReference>
<organism evidence="6 7">
    <name type="scientific">Nocardiopsis dassonvillei (strain ATCC 23218 / DSM 43111 / CIP 107115 / JCM 7437 / KCTC 9190 / NBRC 14626 / NCTC 10488 / NRRL B-5397 / IMRU 509)</name>
    <name type="common">Actinomadura dassonvillei</name>
    <dbReference type="NCBI Taxonomy" id="446468"/>
    <lineage>
        <taxon>Bacteria</taxon>
        <taxon>Bacillati</taxon>
        <taxon>Actinomycetota</taxon>
        <taxon>Actinomycetes</taxon>
        <taxon>Streptosporangiales</taxon>
        <taxon>Nocardiopsidaceae</taxon>
        <taxon>Nocardiopsis</taxon>
    </lineage>
</organism>
<dbReference type="GO" id="GO:0000976">
    <property type="term" value="F:transcription cis-regulatory region binding"/>
    <property type="evidence" value="ECO:0007669"/>
    <property type="project" value="TreeGrafter"/>
</dbReference>
<reference evidence="6 7" key="1">
    <citation type="journal article" date="2010" name="Stand. Genomic Sci.">
        <title>Complete genome sequence of Nocardiopsis dassonvillei type strain (IMRU 509).</title>
        <authorList>
            <person name="Sun H."/>
            <person name="Lapidus A."/>
            <person name="Nolan M."/>
            <person name="Lucas S."/>
            <person name="Del Rio T.G."/>
            <person name="Tice H."/>
            <person name="Cheng J.F."/>
            <person name="Tapia R."/>
            <person name="Han C."/>
            <person name="Goodwin L."/>
            <person name="Pitluck S."/>
            <person name="Pagani I."/>
            <person name="Ivanova N."/>
            <person name="Mavromatis K."/>
            <person name="Mikhailova N."/>
            <person name="Pati A."/>
            <person name="Chen A."/>
            <person name="Palaniappan K."/>
            <person name="Land M."/>
            <person name="Hauser L."/>
            <person name="Chang Y.J."/>
            <person name="Jeffries C.D."/>
            <person name="Djao O.D."/>
            <person name="Rohde M."/>
            <person name="Sikorski J."/>
            <person name="Goker M."/>
            <person name="Woyke T."/>
            <person name="Bristow J."/>
            <person name="Eisen J.A."/>
            <person name="Markowitz V."/>
            <person name="Hugenholtz P."/>
            <person name="Kyrpides N.C."/>
            <person name="Klenk H.P."/>
        </authorList>
    </citation>
    <scope>NUCLEOTIDE SEQUENCE [LARGE SCALE GENOMIC DNA]</scope>
    <source>
        <strain evidence="7">ATCC 23218 / DSM 43111 / CIP 107115 / JCM 7437 / KCTC 9190 / NBRC 14626 / NCTC 10488 / NRRL B-5397 / IMRU 509</strain>
    </source>
</reference>
<keyword evidence="3" id="KW-0804">Transcription</keyword>
<dbReference type="GO" id="GO:0003700">
    <property type="term" value="F:DNA-binding transcription factor activity"/>
    <property type="evidence" value="ECO:0007669"/>
    <property type="project" value="TreeGrafter"/>
</dbReference>
<dbReference type="InterPro" id="IPR023772">
    <property type="entry name" value="DNA-bd_HTH_TetR-type_CS"/>
</dbReference>
<dbReference type="PANTHER" id="PTHR30055">
    <property type="entry name" value="HTH-TYPE TRANSCRIPTIONAL REGULATOR RUTR"/>
    <property type="match status" value="1"/>
</dbReference>
<dbReference type="eggNOG" id="COG1309">
    <property type="taxonomic scope" value="Bacteria"/>
</dbReference>
<dbReference type="GeneID" id="91484328"/>
<protein>
    <submittedName>
        <fullName evidence="6">Transcriptional regulator, TetR family</fullName>
    </submittedName>
</protein>
<keyword evidence="2 4" id="KW-0238">DNA-binding</keyword>
<dbReference type="HOGENOM" id="CLU_105089_1_0_11"/>
<keyword evidence="7" id="KW-1185">Reference proteome</keyword>
<evidence type="ECO:0000259" key="5">
    <source>
        <dbReference type="PROSITE" id="PS50977"/>
    </source>
</evidence>
<feature type="DNA-binding region" description="H-T-H motif" evidence="4">
    <location>
        <begin position="30"/>
        <end position="49"/>
    </location>
</feature>
<dbReference type="STRING" id="446468.Ndas_1727"/>
<dbReference type="Proteomes" id="UP000002219">
    <property type="component" value="Chromosome 1"/>
</dbReference>
<sequence length="197" mass="21120">MPRIADPRRRRDVVDAVIGQLSRTGIGNFSLRALAEGLGQSTRVLTHHFADKDALVAAVLERLDEQQHEALRATPGWEDPSVPVGAIVRSTWERNLGSGEVATTRLIREIEGLAASGRLPCPVPGFARRRAEFVAACLAARGLDPKAALVHATVLNAAFAGLETDFLITGDRERTEAALEDLCAWIDSRVAGARPGG</sequence>
<dbReference type="AlphaFoldDB" id="D7B4W5"/>
<accession>D7B4W5</accession>
<evidence type="ECO:0000256" key="1">
    <source>
        <dbReference type="ARBA" id="ARBA00023015"/>
    </source>
</evidence>
<keyword evidence="1" id="KW-0805">Transcription regulation</keyword>
<dbReference type="PROSITE" id="PS50977">
    <property type="entry name" value="HTH_TETR_2"/>
    <property type="match status" value="1"/>
</dbReference>
<dbReference type="PANTHER" id="PTHR30055:SF234">
    <property type="entry name" value="HTH-TYPE TRANSCRIPTIONAL REGULATOR BETI"/>
    <property type="match status" value="1"/>
</dbReference>
<evidence type="ECO:0000313" key="7">
    <source>
        <dbReference type="Proteomes" id="UP000002219"/>
    </source>
</evidence>
<dbReference type="KEGG" id="nda:Ndas_1727"/>
<dbReference type="PROSITE" id="PS01081">
    <property type="entry name" value="HTH_TETR_1"/>
    <property type="match status" value="1"/>
</dbReference>
<dbReference type="OrthoDB" id="5177743at2"/>
<proteinExistence type="predicted"/>
<name>D7B4W5_NOCDD</name>
<gene>
    <name evidence="6" type="ordered locus">Ndas_1727</name>
</gene>
<dbReference type="EMBL" id="CP002040">
    <property type="protein sequence ID" value="ADH67155.1"/>
    <property type="molecule type" value="Genomic_DNA"/>
</dbReference>
<evidence type="ECO:0000256" key="2">
    <source>
        <dbReference type="ARBA" id="ARBA00023125"/>
    </source>
</evidence>
<evidence type="ECO:0000256" key="3">
    <source>
        <dbReference type="ARBA" id="ARBA00023163"/>
    </source>
</evidence>
<evidence type="ECO:0000313" key="6">
    <source>
        <dbReference type="EMBL" id="ADH67155.1"/>
    </source>
</evidence>
<dbReference type="SUPFAM" id="SSF46689">
    <property type="entry name" value="Homeodomain-like"/>
    <property type="match status" value="1"/>
</dbReference>
<dbReference type="Gene3D" id="1.10.357.10">
    <property type="entry name" value="Tetracycline Repressor, domain 2"/>
    <property type="match status" value="1"/>
</dbReference>
<feature type="domain" description="HTH tetR-type" evidence="5">
    <location>
        <begin position="7"/>
        <end position="67"/>
    </location>
</feature>
<dbReference type="Pfam" id="PF00440">
    <property type="entry name" value="TetR_N"/>
    <property type="match status" value="1"/>
</dbReference>
<dbReference type="InterPro" id="IPR050109">
    <property type="entry name" value="HTH-type_TetR-like_transc_reg"/>
</dbReference>